<dbReference type="GO" id="GO:0006742">
    <property type="term" value="P:NADP+ catabolic process"/>
    <property type="evidence" value="ECO:0007669"/>
    <property type="project" value="TreeGrafter"/>
</dbReference>
<dbReference type="Gene3D" id="3.90.79.10">
    <property type="entry name" value="Nucleoside Triphosphate Pyrophosphohydrolase"/>
    <property type="match status" value="1"/>
</dbReference>
<dbReference type="CDD" id="cd03429">
    <property type="entry name" value="NUDIX_NADH_pyrophosphatase_Nudt13"/>
    <property type="match status" value="1"/>
</dbReference>
<dbReference type="EC" id="3.6.1.22" evidence="4"/>
<evidence type="ECO:0000256" key="3">
    <source>
        <dbReference type="ARBA" id="ARBA00009595"/>
    </source>
</evidence>
<dbReference type="Proteomes" id="UP000238338">
    <property type="component" value="Unassembled WGS sequence"/>
</dbReference>
<dbReference type="Pfam" id="PF00293">
    <property type="entry name" value="NUDIX"/>
    <property type="match status" value="1"/>
</dbReference>
<reference evidence="11 12" key="1">
    <citation type="submission" date="2018-02" db="EMBL/GenBank/DDBJ databases">
        <title>Genomic Encyclopedia of Archaeal and Bacterial Type Strains, Phase II (KMG-II): from individual species to whole genera.</title>
        <authorList>
            <person name="Goeker M."/>
        </authorList>
    </citation>
    <scope>NUCLEOTIDE SEQUENCE [LARGE SCALE GENOMIC DNA]</scope>
    <source>
        <strain evidence="11 12">DSM 18921</strain>
    </source>
</reference>
<comment type="similarity">
    <text evidence="3">Belongs to the Nudix hydrolase family. NudC subfamily.</text>
</comment>
<dbReference type="PANTHER" id="PTHR42904">
    <property type="entry name" value="NUDIX HYDROLASE, NUDC SUBFAMILY"/>
    <property type="match status" value="1"/>
</dbReference>
<keyword evidence="7" id="KW-0460">Magnesium</keyword>
<dbReference type="GO" id="GO:0046872">
    <property type="term" value="F:metal ion binding"/>
    <property type="evidence" value="ECO:0007669"/>
    <property type="project" value="UniProtKB-KW"/>
</dbReference>
<dbReference type="InterPro" id="IPR015797">
    <property type="entry name" value="NUDIX_hydrolase-like_dom_sf"/>
</dbReference>
<feature type="domain" description="Nudix hydrolase" evidence="10">
    <location>
        <begin position="180"/>
        <end position="304"/>
    </location>
</feature>
<dbReference type="GO" id="GO:0005829">
    <property type="term" value="C:cytosol"/>
    <property type="evidence" value="ECO:0007669"/>
    <property type="project" value="TreeGrafter"/>
</dbReference>
<evidence type="ECO:0000313" key="11">
    <source>
        <dbReference type="EMBL" id="PQV56732.1"/>
    </source>
</evidence>
<dbReference type="EMBL" id="PVEP01000004">
    <property type="protein sequence ID" value="PQV56732.1"/>
    <property type="molecule type" value="Genomic_DNA"/>
</dbReference>
<dbReference type="InterPro" id="IPR049734">
    <property type="entry name" value="NudC-like_C"/>
</dbReference>
<organism evidence="11 12">
    <name type="scientific">Albidovulum denitrificans</name>
    <dbReference type="NCBI Taxonomy" id="404881"/>
    <lineage>
        <taxon>Bacteria</taxon>
        <taxon>Pseudomonadati</taxon>
        <taxon>Pseudomonadota</taxon>
        <taxon>Alphaproteobacteria</taxon>
        <taxon>Rhodobacterales</taxon>
        <taxon>Paracoccaceae</taxon>
        <taxon>Albidovulum</taxon>
    </lineage>
</organism>
<proteinExistence type="inferred from homology"/>
<dbReference type="InterPro" id="IPR015376">
    <property type="entry name" value="Znr_NADH_PPase"/>
</dbReference>
<evidence type="ECO:0000256" key="8">
    <source>
        <dbReference type="ARBA" id="ARBA00023027"/>
    </source>
</evidence>
<dbReference type="PANTHER" id="PTHR42904:SF6">
    <property type="entry name" value="NAD-CAPPED RNA HYDROLASE NUDT12"/>
    <property type="match status" value="1"/>
</dbReference>
<dbReference type="NCBIfam" id="NF001299">
    <property type="entry name" value="PRK00241.1"/>
    <property type="match status" value="1"/>
</dbReference>
<keyword evidence="6" id="KW-0378">Hydrolase</keyword>
<dbReference type="GO" id="GO:0019677">
    <property type="term" value="P:NAD+ catabolic process"/>
    <property type="evidence" value="ECO:0007669"/>
    <property type="project" value="TreeGrafter"/>
</dbReference>
<dbReference type="Pfam" id="PF09296">
    <property type="entry name" value="NUDIX-like"/>
    <property type="match status" value="1"/>
</dbReference>
<sequence>MRIAESVTFAGASNDRAAWLRGDAGAIARHLADPATRVLPIWRGKPLICDAGAGFLPATHPFLTATGGETVFLGLDEAGALFARDISSWQPPEGTDLPQPGFLDQTEQRIPGLPDDWRLTELRGVMAMLPRADADWVATAKAILGWHRSHRFCSACGKESAVVQAGWQRSCPACGAQHFPRTDPVVIMLIQHGNRTLLGRSPGWPEGMYSCLAGFMEPGETMEAAVRREVAEETGIRVGRVNYLASQPWPYPSSIMLGCVGEAISTDITLDPAELEEALWISREEMAQVLAGEHPKIRKPRAGAIAGFLLTNWVADRLD</sequence>
<comment type="caution">
    <text evidence="11">The sequence shown here is derived from an EMBL/GenBank/DDBJ whole genome shotgun (WGS) entry which is preliminary data.</text>
</comment>
<evidence type="ECO:0000313" key="12">
    <source>
        <dbReference type="Proteomes" id="UP000238338"/>
    </source>
</evidence>
<dbReference type="SUPFAM" id="SSF55811">
    <property type="entry name" value="Nudix"/>
    <property type="match status" value="1"/>
</dbReference>
<evidence type="ECO:0000256" key="5">
    <source>
        <dbReference type="ARBA" id="ARBA00022723"/>
    </source>
</evidence>
<dbReference type="PROSITE" id="PS51462">
    <property type="entry name" value="NUDIX"/>
    <property type="match status" value="1"/>
</dbReference>
<dbReference type="OrthoDB" id="9791656at2"/>
<evidence type="ECO:0000256" key="9">
    <source>
        <dbReference type="ARBA" id="ARBA00023679"/>
    </source>
</evidence>
<evidence type="ECO:0000256" key="7">
    <source>
        <dbReference type="ARBA" id="ARBA00022842"/>
    </source>
</evidence>
<dbReference type="RefSeq" id="WP_105514895.1">
    <property type="nucleotide sequence ID" value="NZ_PVEP01000004.1"/>
</dbReference>
<keyword evidence="5" id="KW-0479">Metal-binding</keyword>
<dbReference type="Pfam" id="PF09297">
    <property type="entry name" value="Zn_ribbon_NUD"/>
    <property type="match status" value="1"/>
</dbReference>
<dbReference type="GO" id="GO:0035529">
    <property type="term" value="F:NADH pyrophosphatase activity"/>
    <property type="evidence" value="ECO:0007669"/>
    <property type="project" value="TreeGrafter"/>
</dbReference>
<dbReference type="InterPro" id="IPR000086">
    <property type="entry name" value="NUDIX_hydrolase_dom"/>
</dbReference>
<dbReference type="PROSITE" id="PS00893">
    <property type="entry name" value="NUDIX_BOX"/>
    <property type="match status" value="1"/>
</dbReference>
<name>A0A2S8S7G9_9RHOB</name>
<dbReference type="InterPro" id="IPR015375">
    <property type="entry name" value="NADH_PPase-like_N"/>
</dbReference>
<gene>
    <name evidence="11" type="ORF">LX70_02305</name>
</gene>
<dbReference type="InterPro" id="IPR050241">
    <property type="entry name" value="NAD-cap_RNA_hydrolase_NudC"/>
</dbReference>
<evidence type="ECO:0000256" key="4">
    <source>
        <dbReference type="ARBA" id="ARBA00012381"/>
    </source>
</evidence>
<dbReference type="Gene3D" id="3.90.79.20">
    <property type="match status" value="1"/>
</dbReference>
<evidence type="ECO:0000256" key="2">
    <source>
        <dbReference type="ARBA" id="ARBA00001947"/>
    </source>
</evidence>
<evidence type="ECO:0000259" key="10">
    <source>
        <dbReference type="PROSITE" id="PS51462"/>
    </source>
</evidence>
<protein>
    <recommendedName>
        <fullName evidence="4">NAD(+) diphosphatase</fullName>
        <ecNumber evidence="4">3.6.1.22</ecNumber>
    </recommendedName>
</protein>
<dbReference type="InterPro" id="IPR020084">
    <property type="entry name" value="NUDIX_hydrolase_CS"/>
</dbReference>
<evidence type="ECO:0000256" key="1">
    <source>
        <dbReference type="ARBA" id="ARBA00001946"/>
    </source>
</evidence>
<accession>A0A2S8S7G9</accession>
<comment type="catalytic activity">
    <reaction evidence="9">
        <text>a 5'-end NAD(+)-phospho-ribonucleoside in mRNA + H2O = a 5'-end phospho-adenosine-phospho-ribonucleoside in mRNA + beta-nicotinamide D-ribonucleotide + 2 H(+)</text>
        <dbReference type="Rhea" id="RHEA:60876"/>
        <dbReference type="Rhea" id="RHEA-COMP:15698"/>
        <dbReference type="Rhea" id="RHEA-COMP:15719"/>
        <dbReference type="ChEBI" id="CHEBI:14649"/>
        <dbReference type="ChEBI" id="CHEBI:15377"/>
        <dbReference type="ChEBI" id="CHEBI:15378"/>
        <dbReference type="ChEBI" id="CHEBI:144029"/>
        <dbReference type="ChEBI" id="CHEBI:144051"/>
    </reaction>
    <physiologicalReaction direction="left-to-right" evidence="9">
        <dbReference type="Rhea" id="RHEA:60877"/>
    </physiologicalReaction>
</comment>
<dbReference type="AlphaFoldDB" id="A0A2S8S7G9"/>
<keyword evidence="8" id="KW-0520">NAD</keyword>
<comment type="cofactor">
    <cofactor evidence="1">
        <name>Mg(2+)</name>
        <dbReference type="ChEBI" id="CHEBI:18420"/>
    </cofactor>
</comment>
<keyword evidence="12" id="KW-1185">Reference proteome</keyword>
<evidence type="ECO:0000256" key="6">
    <source>
        <dbReference type="ARBA" id="ARBA00022801"/>
    </source>
</evidence>
<comment type="cofactor">
    <cofactor evidence="2">
        <name>Zn(2+)</name>
        <dbReference type="ChEBI" id="CHEBI:29105"/>
    </cofactor>
</comment>